<dbReference type="InterPro" id="IPR045190">
    <property type="entry name" value="MCCB/AccD1-like"/>
</dbReference>
<dbReference type="InterPro" id="IPR029045">
    <property type="entry name" value="ClpP/crotonase-like_dom_sf"/>
</dbReference>
<dbReference type="PANTHER" id="PTHR22855">
    <property type="entry name" value="ACETYL, PROPIONYL, PYRUVATE, AND GLUTACONYL CARBOXYLASE-RELATED"/>
    <property type="match status" value="1"/>
</dbReference>
<dbReference type="Pfam" id="PF01039">
    <property type="entry name" value="Carboxyl_trans"/>
    <property type="match status" value="1"/>
</dbReference>
<evidence type="ECO:0000259" key="7">
    <source>
        <dbReference type="PROSITE" id="PS50980"/>
    </source>
</evidence>
<evidence type="ECO:0000256" key="1">
    <source>
        <dbReference type="ARBA" id="ARBA00025711"/>
    </source>
</evidence>
<name>A0AAV4MN17_9ARAC</name>
<dbReference type="FunFam" id="3.90.226.10:FF:000046">
    <property type="entry name" value="Geranyl-CoA carboxylase beta subunit"/>
    <property type="match status" value="1"/>
</dbReference>
<comment type="caution">
    <text evidence="8">The sequence shown here is derived from an EMBL/GenBank/DDBJ whole genome shotgun (WGS) entry which is preliminary data.</text>
</comment>
<dbReference type="InterPro" id="IPR034733">
    <property type="entry name" value="AcCoA_carboxyl_beta"/>
</dbReference>
<proteinExistence type="predicted"/>
<dbReference type="GO" id="GO:0006552">
    <property type="term" value="P:L-leucine catabolic process"/>
    <property type="evidence" value="ECO:0007669"/>
    <property type="project" value="TreeGrafter"/>
</dbReference>
<feature type="domain" description="CoA carboxyltransferase N-terminal" evidence="7">
    <location>
        <begin position="43"/>
        <end position="300"/>
    </location>
</feature>
<gene>
    <name evidence="8" type="primary">mccb</name>
    <name evidence="8" type="ORF">CDAR_577311</name>
</gene>
<evidence type="ECO:0000256" key="6">
    <source>
        <dbReference type="ARBA" id="ARBA00052347"/>
    </source>
</evidence>
<comment type="pathway">
    <text evidence="1">Amino-acid degradation; L-leucine degradation; (S)-3-hydroxy-3-methylglutaryl-CoA from 3-isovaleryl-CoA: step 2/3.</text>
</comment>
<dbReference type="AlphaFoldDB" id="A0AAV4MN17"/>
<evidence type="ECO:0000256" key="3">
    <source>
        <dbReference type="ARBA" id="ARBA00031109"/>
    </source>
</evidence>
<dbReference type="Proteomes" id="UP001054837">
    <property type="component" value="Unassembled WGS sequence"/>
</dbReference>
<evidence type="ECO:0000256" key="2">
    <source>
        <dbReference type="ARBA" id="ARBA00026116"/>
    </source>
</evidence>
<evidence type="ECO:0000313" key="9">
    <source>
        <dbReference type="Proteomes" id="UP001054837"/>
    </source>
</evidence>
<dbReference type="SUPFAM" id="SSF52096">
    <property type="entry name" value="ClpP/crotonase"/>
    <property type="match status" value="2"/>
</dbReference>
<dbReference type="Gene3D" id="3.90.226.10">
    <property type="entry name" value="2-enoyl-CoA Hydratase, Chain A, domain 1"/>
    <property type="match status" value="2"/>
</dbReference>
<sequence>MLGRSTFFKYVGWKFLCRSLSFKPLTFEINYNETELQKGAENSKISEKILKNLSEFAEAGGGAKGIYRHTVKNKKLLVRDRLKLLFDPDSPFLEIGLFAGLFMDYGNIPTAGIIVGIGKIHGQFCIVGANDATVKGGAFYPITVAKQIRMQQLGYLNRLPCIYLVDSGGAFLPLQADIFPDSNHGGRTFYNEAVMSSIGIPQIAVVCGSSTAGGAYAPTMAEEAIIVKQSGVIFLGGPPLVKAATGEIVSEQDLGGALMHCSISGCTDYYAETEEEAFEMCRESILTFNSPVHSKPIYQEPLYSAKDLLLLSGKPYLSKEDMYMILSRILDGSMFKEFKAKFGLNLITGFGYLHGILVGILANCNALTFQDAQKGAHFIQLCDKRNIPLCFLQNSGQYEDHNIYDSTSDVLKCRAKMVAAHSSSKVPKITLCINGCFEDDNFVMCGWPFQPNFFLSWPLTEISSTKTQSKIKSVDFLNQLANAKNIDNYDTLFENNVSAYSQASHMLCDGIISPESTRQVLALCVEIASNRN</sequence>
<accession>A0AAV4MN17</accession>
<comment type="catalytic activity">
    <reaction evidence="6">
        <text>3-methylbut-2-enoyl-CoA + hydrogencarbonate + ATP = 3-methyl-(2E)-glutaconyl-CoA + ADP + phosphate + H(+)</text>
        <dbReference type="Rhea" id="RHEA:13589"/>
        <dbReference type="ChEBI" id="CHEBI:15378"/>
        <dbReference type="ChEBI" id="CHEBI:17544"/>
        <dbReference type="ChEBI" id="CHEBI:30616"/>
        <dbReference type="ChEBI" id="CHEBI:43474"/>
        <dbReference type="ChEBI" id="CHEBI:57344"/>
        <dbReference type="ChEBI" id="CHEBI:57346"/>
        <dbReference type="ChEBI" id="CHEBI:456216"/>
        <dbReference type="EC" id="6.4.1.4"/>
    </reaction>
</comment>
<dbReference type="GO" id="GO:0005739">
    <property type="term" value="C:mitochondrion"/>
    <property type="evidence" value="ECO:0007669"/>
    <property type="project" value="TreeGrafter"/>
</dbReference>
<evidence type="ECO:0000256" key="5">
    <source>
        <dbReference type="ARBA" id="ARBA00031404"/>
    </source>
</evidence>
<dbReference type="InterPro" id="IPR011762">
    <property type="entry name" value="COA_CT_N"/>
</dbReference>
<dbReference type="EC" id="6.4.1.4" evidence="2"/>
<dbReference type="PROSITE" id="PS50980">
    <property type="entry name" value="COA_CT_NTER"/>
    <property type="match status" value="1"/>
</dbReference>
<reference evidence="8 9" key="1">
    <citation type="submission" date="2021-06" db="EMBL/GenBank/DDBJ databases">
        <title>Caerostris darwini draft genome.</title>
        <authorList>
            <person name="Kono N."/>
            <person name="Arakawa K."/>
        </authorList>
    </citation>
    <scope>NUCLEOTIDE SEQUENCE [LARGE SCALE GENOMIC DNA]</scope>
</reference>
<organism evidence="8 9">
    <name type="scientific">Caerostris darwini</name>
    <dbReference type="NCBI Taxonomy" id="1538125"/>
    <lineage>
        <taxon>Eukaryota</taxon>
        <taxon>Metazoa</taxon>
        <taxon>Ecdysozoa</taxon>
        <taxon>Arthropoda</taxon>
        <taxon>Chelicerata</taxon>
        <taxon>Arachnida</taxon>
        <taxon>Araneae</taxon>
        <taxon>Araneomorphae</taxon>
        <taxon>Entelegynae</taxon>
        <taxon>Araneoidea</taxon>
        <taxon>Araneidae</taxon>
        <taxon>Caerostris</taxon>
    </lineage>
</organism>
<evidence type="ECO:0000256" key="4">
    <source>
        <dbReference type="ARBA" id="ARBA00031237"/>
    </source>
</evidence>
<dbReference type="GO" id="GO:1905202">
    <property type="term" value="C:methylcrotonoyl-CoA carboxylase complex"/>
    <property type="evidence" value="ECO:0007669"/>
    <property type="project" value="TreeGrafter"/>
</dbReference>
<protein>
    <recommendedName>
        <fullName evidence="2">methylcrotonoyl-CoA carboxylase</fullName>
        <ecNumber evidence="2">6.4.1.4</ecNumber>
    </recommendedName>
    <alternativeName>
        <fullName evidence="5">3-methylcrotonyl-CoA carboxylase 2</fullName>
    </alternativeName>
    <alternativeName>
        <fullName evidence="3">3-methylcrotonyl-CoA carboxylase non-biotin-containing subunit</fullName>
    </alternativeName>
    <alternativeName>
        <fullName evidence="4">3-methylcrotonyl-CoA:carbon dioxide ligase subunit beta</fullName>
    </alternativeName>
</protein>
<dbReference type="PANTHER" id="PTHR22855:SF47">
    <property type="entry name" value="METHYLCROTONOYL-COA CARBOXYLASE"/>
    <property type="match status" value="1"/>
</dbReference>
<dbReference type="EMBL" id="BPLQ01000606">
    <property type="protein sequence ID" value="GIX73431.1"/>
    <property type="molecule type" value="Genomic_DNA"/>
</dbReference>
<dbReference type="GO" id="GO:0004485">
    <property type="term" value="F:methylcrotonoyl-CoA carboxylase activity"/>
    <property type="evidence" value="ECO:0007669"/>
    <property type="project" value="UniProtKB-EC"/>
</dbReference>
<keyword evidence="9" id="KW-1185">Reference proteome</keyword>
<evidence type="ECO:0000313" key="8">
    <source>
        <dbReference type="EMBL" id="GIX73431.1"/>
    </source>
</evidence>